<protein>
    <submittedName>
        <fullName evidence="2">Uncharacterized protein</fullName>
    </submittedName>
</protein>
<feature type="transmembrane region" description="Helical" evidence="1">
    <location>
        <begin position="12"/>
        <end position="35"/>
    </location>
</feature>
<evidence type="ECO:0000313" key="2">
    <source>
        <dbReference type="EMBL" id="QHT11052.1"/>
    </source>
</evidence>
<dbReference type="EMBL" id="MN739531">
    <property type="protein sequence ID" value="QHT11052.1"/>
    <property type="molecule type" value="Genomic_DNA"/>
</dbReference>
<feature type="transmembrane region" description="Helical" evidence="1">
    <location>
        <begin position="41"/>
        <end position="60"/>
    </location>
</feature>
<accession>A0A6C0D3S9</accession>
<sequence>MVGIPGKGIHSYRIFDIAIVDTVETILVALAIAYFTNNMKSFPYILGGLFFLGIVLHRLFCVRTTVDKFLFPNIHDE</sequence>
<keyword evidence="1" id="KW-1133">Transmembrane helix</keyword>
<name>A0A6C0D3S9_9ZZZZ</name>
<keyword evidence="1" id="KW-0812">Transmembrane</keyword>
<keyword evidence="1" id="KW-0472">Membrane</keyword>
<dbReference type="AlphaFoldDB" id="A0A6C0D3S9"/>
<evidence type="ECO:0000256" key="1">
    <source>
        <dbReference type="SAM" id="Phobius"/>
    </source>
</evidence>
<proteinExistence type="predicted"/>
<organism evidence="2">
    <name type="scientific">viral metagenome</name>
    <dbReference type="NCBI Taxonomy" id="1070528"/>
    <lineage>
        <taxon>unclassified sequences</taxon>
        <taxon>metagenomes</taxon>
        <taxon>organismal metagenomes</taxon>
    </lineage>
</organism>
<reference evidence="2" key="1">
    <citation type="journal article" date="2020" name="Nature">
        <title>Giant virus diversity and host interactions through global metagenomics.</title>
        <authorList>
            <person name="Schulz F."/>
            <person name="Roux S."/>
            <person name="Paez-Espino D."/>
            <person name="Jungbluth S."/>
            <person name="Walsh D.A."/>
            <person name="Denef V.J."/>
            <person name="McMahon K.D."/>
            <person name="Konstantinidis K.T."/>
            <person name="Eloe-Fadrosh E.A."/>
            <person name="Kyrpides N.C."/>
            <person name="Woyke T."/>
        </authorList>
    </citation>
    <scope>NUCLEOTIDE SEQUENCE</scope>
    <source>
        <strain evidence="2">GVMAG-M-3300023174-111</strain>
    </source>
</reference>